<organism evidence="2 3">
    <name type="scientific">Nostoc parmelioides FACHB-3921</name>
    <dbReference type="NCBI Taxonomy" id="2692909"/>
    <lineage>
        <taxon>Bacteria</taxon>
        <taxon>Bacillati</taxon>
        <taxon>Cyanobacteriota</taxon>
        <taxon>Cyanophyceae</taxon>
        <taxon>Nostocales</taxon>
        <taxon>Nostocaceae</taxon>
        <taxon>Nostoc</taxon>
    </lineage>
</organism>
<protein>
    <submittedName>
        <fullName evidence="2">Glycosyltransferase family 4 protein</fullName>
    </submittedName>
</protein>
<name>A0ABR8BHG2_9NOSO</name>
<keyword evidence="3" id="KW-1185">Reference proteome</keyword>
<evidence type="ECO:0000313" key="3">
    <source>
        <dbReference type="Proteomes" id="UP000621307"/>
    </source>
</evidence>
<accession>A0ABR8BHG2</accession>
<dbReference type="InterPro" id="IPR050194">
    <property type="entry name" value="Glycosyltransferase_grp1"/>
</dbReference>
<dbReference type="Proteomes" id="UP000621307">
    <property type="component" value="Unassembled WGS sequence"/>
</dbReference>
<gene>
    <name evidence="2" type="ORF">H6G14_13935</name>
</gene>
<dbReference type="Pfam" id="PF00534">
    <property type="entry name" value="Glycos_transf_1"/>
    <property type="match status" value="1"/>
</dbReference>
<dbReference type="SUPFAM" id="SSF53756">
    <property type="entry name" value="UDP-Glycosyltransferase/glycogen phosphorylase"/>
    <property type="match status" value="1"/>
</dbReference>
<reference evidence="2 3" key="1">
    <citation type="journal article" date="2020" name="ISME J.">
        <title>Comparative genomics reveals insights into cyanobacterial evolution and habitat adaptation.</title>
        <authorList>
            <person name="Chen M.Y."/>
            <person name="Teng W.K."/>
            <person name="Zhao L."/>
            <person name="Hu C.X."/>
            <person name="Zhou Y.K."/>
            <person name="Han B.P."/>
            <person name="Song L.R."/>
            <person name="Shu W.S."/>
        </authorList>
    </citation>
    <scope>NUCLEOTIDE SEQUENCE [LARGE SCALE GENOMIC DNA]</scope>
    <source>
        <strain evidence="2 3">FACHB-3921</strain>
    </source>
</reference>
<dbReference type="PANTHER" id="PTHR45947">
    <property type="entry name" value="SULFOQUINOVOSYL TRANSFERASE SQD2"/>
    <property type="match status" value="1"/>
</dbReference>
<comment type="caution">
    <text evidence="2">The sequence shown here is derived from an EMBL/GenBank/DDBJ whole genome shotgun (WGS) entry which is preliminary data.</text>
</comment>
<dbReference type="InterPro" id="IPR001296">
    <property type="entry name" value="Glyco_trans_1"/>
</dbReference>
<evidence type="ECO:0000259" key="1">
    <source>
        <dbReference type="Pfam" id="PF00534"/>
    </source>
</evidence>
<proteinExistence type="predicted"/>
<dbReference type="RefSeq" id="WP_190567986.1">
    <property type="nucleotide sequence ID" value="NZ_JACJQL010000017.1"/>
</dbReference>
<feature type="domain" description="Glycosyl transferase family 1" evidence="1">
    <location>
        <begin position="193"/>
        <end position="336"/>
    </location>
</feature>
<dbReference type="PANTHER" id="PTHR45947:SF3">
    <property type="entry name" value="SULFOQUINOVOSYL TRANSFERASE SQD2"/>
    <property type="match status" value="1"/>
</dbReference>
<dbReference type="CDD" id="cd03802">
    <property type="entry name" value="GT4_AviGT4-like"/>
    <property type="match status" value="1"/>
</dbReference>
<evidence type="ECO:0000313" key="2">
    <source>
        <dbReference type="EMBL" id="MBD2252398.1"/>
    </source>
</evidence>
<dbReference type="Gene3D" id="3.40.50.2000">
    <property type="entry name" value="Glycogen Phosphorylase B"/>
    <property type="match status" value="2"/>
</dbReference>
<dbReference type="EMBL" id="JACJQL010000017">
    <property type="protein sequence ID" value="MBD2252398.1"/>
    <property type="molecule type" value="Genomic_DNA"/>
</dbReference>
<sequence>MTSSPSDLLKLLMLSTPVGAIGSGIGGGVELTLSNIAHEMIRRGHSVKIVAPQGSIVKNVPVLEIAGQVQTPAQTQTRDEPIILPKNSVLANMWDYAHQVQSDYDLIVNFAYDWLPLYLTPFFSCPIAHLISMGSLTDAMDSIIEQVATNFPETIGVHTLSQAQTFTFADKCRCLANGMDLSIYQFCAQPSDFLAWVGRIAPEKALEDAVAAAKITGIPLKIFGFKQNEEYWQDICQKYADAPIIYRGFLPTEELQQELGQCRALLVTPRWVEAFGNVAIEALACGVPVIAYRRGGLTEIVKDGETGFLVEPDSVDGLVNAIRNLDKIDRRACRQQAEVEYSQQAMGDRLEYWFRNILKEVETSKKH</sequence>